<comment type="subcellular location">
    <subcellularLocation>
        <location evidence="9 10">Cytoplasm</location>
    </subcellularLocation>
</comment>
<dbReference type="GO" id="GO:0019563">
    <property type="term" value="P:glycerol catabolic process"/>
    <property type="evidence" value="ECO:0007669"/>
    <property type="project" value="TreeGrafter"/>
</dbReference>
<dbReference type="GO" id="GO:0006094">
    <property type="term" value="P:gluconeogenesis"/>
    <property type="evidence" value="ECO:0007669"/>
    <property type="project" value="UniProtKB-UniRule"/>
</dbReference>
<evidence type="ECO:0000256" key="4">
    <source>
        <dbReference type="ARBA" id="ARBA00007422"/>
    </source>
</evidence>
<evidence type="ECO:0000313" key="12">
    <source>
        <dbReference type="Proteomes" id="UP000006746"/>
    </source>
</evidence>
<dbReference type="PANTHER" id="PTHR21139">
    <property type="entry name" value="TRIOSEPHOSPHATE ISOMERASE"/>
    <property type="match status" value="1"/>
</dbReference>
<keyword evidence="6 9" id="KW-0963">Cytoplasm</keyword>
<feature type="binding site" evidence="9">
    <location>
        <position position="174"/>
    </location>
    <ligand>
        <name>substrate</name>
    </ligand>
</feature>
<comment type="similarity">
    <text evidence="4 9 10">Belongs to the triosephosphate isomerase family.</text>
</comment>
<comment type="pathway">
    <text evidence="9 10">Carbohydrate biosynthesis; gluconeogenesis.</text>
</comment>
<evidence type="ECO:0000256" key="1">
    <source>
        <dbReference type="ARBA" id="ARBA00000148"/>
    </source>
</evidence>
<comment type="caution">
    <text evidence="11">The sequence shown here is derived from an EMBL/GenBank/DDBJ whole genome shotgun (WGS) entry which is preliminary data.</text>
</comment>
<evidence type="ECO:0000256" key="5">
    <source>
        <dbReference type="ARBA" id="ARBA00022432"/>
    </source>
</evidence>
<dbReference type="GO" id="GO:0004807">
    <property type="term" value="F:triose-phosphate isomerase activity"/>
    <property type="evidence" value="ECO:0007669"/>
    <property type="project" value="UniProtKB-UniRule"/>
</dbReference>
<feature type="binding site" evidence="9">
    <location>
        <begin position="10"/>
        <end position="12"/>
    </location>
    <ligand>
        <name>substrate</name>
    </ligand>
</feature>
<feature type="binding site" evidence="9">
    <location>
        <position position="212"/>
    </location>
    <ligand>
        <name>substrate</name>
    </ligand>
</feature>
<keyword evidence="7 9" id="KW-0324">Glycolysis</keyword>
<reference evidence="11 12" key="1">
    <citation type="journal article" date="2012" name="J. Bacteriol.">
        <title>Genome Sequence of Oceanibaculum indicum Type Strain P24.</title>
        <authorList>
            <person name="Lai Q."/>
            <person name="Shao Z."/>
        </authorList>
    </citation>
    <scope>NUCLEOTIDE SEQUENCE [LARGE SCALE GENOMIC DNA]</scope>
    <source>
        <strain evidence="11 12">P24</strain>
    </source>
</reference>
<keyword evidence="5 9" id="KW-0312">Gluconeogenesis</keyword>
<feature type="active site" description="Electrophile" evidence="9">
    <location>
        <position position="98"/>
    </location>
</feature>
<evidence type="ECO:0000256" key="2">
    <source>
        <dbReference type="ARBA" id="ARBA00004680"/>
    </source>
</evidence>
<dbReference type="InterPro" id="IPR013785">
    <property type="entry name" value="Aldolase_TIM"/>
</dbReference>
<dbReference type="Pfam" id="PF00121">
    <property type="entry name" value="TIM"/>
    <property type="match status" value="1"/>
</dbReference>
<name>K2K441_9PROT</name>
<protein>
    <recommendedName>
        <fullName evidence="9 10">Triosephosphate isomerase</fullName>
        <shortName evidence="9">TIM</shortName>
        <shortName evidence="9">TPI</shortName>
        <ecNumber evidence="9 10">5.3.1.1</ecNumber>
    </recommendedName>
    <alternativeName>
        <fullName evidence="9">Triose-phosphate isomerase</fullName>
    </alternativeName>
</protein>
<keyword evidence="12" id="KW-1185">Reference proteome</keyword>
<dbReference type="InterPro" id="IPR000652">
    <property type="entry name" value="Triosephosphate_isomerase"/>
</dbReference>
<dbReference type="InterPro" id="IPR022896">
    <property type="entry name" value="TrioseP_Isoase_bac/euk"/>
</dbReference>
<dbReference type="Gene3D" id="3.20.20.70">
    <property type="entry name" value="Aldolase class I"/>
    <property type="match status" value="1"/>
</dbReference>
<dbReference type="UniPathway" id="UPA01066"/>
<evidence type="ECO:0000256" key="8">
    <source>
        <dbReference type="ARBA" id="ARBA00023235"/>
    </source>
</evidence>
<comment type="pathway">
    <text evidence="3">Carbohydrate metabolism; erythritol degradation.</text>
</comment>
<evidence type="ECO:0000256" key="9">
    <source>
        <dbReference type="HAMAP-Rule" id="MF_00147"/>
    </source>
</evidence>
<dbReference type="GO" id="GO:0046166">
    <property type="term" value="P:glyceraldehyde-3-phosphate biosynthetic process"/>
    <property type="evidence" value="ECO:0007669"/>
    <property type="project" value="TreeGrafter"/>
</dbReference>
<evidence type="ECO:0000256" key="10">
    <source>
        <dbReference type="RuleBase" id="RU363013"/>
    </source>
</evidence>
<dbReference type="UniPathway" id="UPA00138"/>
<dbReference type="NCBIfam" id="TIGR00419">
    <property type="entry name" value="tim"/>
    <property type="match status" value="1"/>
</dbReference>
<dbReference type="FunFam" id="3.20.20.70:FF:000016">
    <property type="entry name" value="Triosephosphate isomerase"/>
    <property type="match status" value="1"/>
</dbReference>
<proteinExistence type="inferred from homology"/>
<comment type="function">
    <text evidence="9">Involved in the gluconeogenesis. Catalyzes stereospecifically the conversion of dihydroxyacetone phosphate (DHAP) to D-glyceraldehyde-3-phosphate (G3P).</text>
</comment>
<accession>K2K441</accession>
<dbReference type="Proteomes" id="UP000006746">
    <property type="component" value="Unassembled WGS sequence"/>
</dbReference>
<dbReference type="UniPathway" id="UPA00109">
    <property type="reaction ID" value="UER00189"/>
</dbReference>
<comment type="subunit">
    <text evidence="9 10">Homodimer.</text>
</comment>
<evidence type="ECO:0000256" key="7">
    <source>
        <dbReference type="ARBA" id="ARBA00023152"/>
    </source>
</evidence>
<comment type="catalytic activity">
    <reaction evidence="1">
        <text>L-erythrulose 1-phosphate = D-erythrulose 4-phosphate</text>
        <dbReference type="Rhea" id="RHEA:49588"/>
        <dbReference type="ChEBI" id="CHEBI:58002"/>
        <dbReference type="ChEBI" id="CHEBI:90796"/>
        <dbReference type="EC" id="5.3.1.33"/>
    </reaction>
</comment>
<evidence type="ECO:0000313" key="11">
    <source>
        <dbReference type="EMBL" id="EKE77679.1"/>
    </source>
</evidence>
<keyword evidence="8 9" id="KW-0413">Isomerase</keyword>
<dbReference type="PROSITE" id="PS00171">
    <property type="entry name" value="TIM_1"/>
    <property type="match status" value="1"/>
</dbReference>
<dbReference type="CDD" id="cd00311">
    <property type="entry name" value="TIM"/>
    <property type="match status" value="1"/>
</dbReference>
<evidence type="ECO:0000256" key="6">
    <source>
        <dbReference type="ARBA" id="ARBA00022490"/>
    </source>
</evidence>
<comment type="pathway">
    <text evidence="2 9 10">Carbohydrate degradation; glycolysis; D-glyceraldehyde 3-phosphate from glycerone phosphate: step 1/1.</text>
</comment>
<dbReference type="STRING" id="1207063.P24_04904"/>
<dbReference type="EC" id="5.3.1.1" evidence="9 10"/>
<evidence type="ECO:0000256" key="3">
    <source>
        <dbReference type="ARBA" id="ARBA00004939"/>
    </source>
</evidence>
<feature type="active site" description="Proton acceptor" evidence="9">
    <location>
        <position position="168"/>
    </location>
</feature>
<dbReference type="GO" id="GO:0005829">
    <property type="term" value="C:cytosol"/>
    <property type="evidence" value="ECO:0007669"/>
    <property type="project" value="TreeGrafter"/>
</dbReference>
<sequence length="250" mass="25166">MAPRKLIAGNWKMNLLKAEGEALVRALGGSLSGTPKPACDVLVCPPFTLLGALAPLCRETGLALGAQDCHAKSSGAFTGDVAAPMLADAGCSHVIVGHSERRSLHGEDNATVKAKAEAALAAGLVAIVCVGETEAERDSGKAEEIVVAQLLASLPQGASAKTLVVAYEPVWAIGTGRTPTVEQVADMHAALRKALGGVLSDAAGLRLLYGGSVKPGNAAELLAVANVDGALVGGASLSHGDFWAICQSCG</sequence>
<gene>
    <name evidence="9" type="primary">tpiA</name>
    <name evidence="11" type="ORF">P24_04904</name>
</gene>
<dbReference type="AlphaFoldDB" id="K2K441"/>
<feature type="binding site" evidence="9">
    <location>
        <begin position="233"/>
        <end position="234"/>
    </location>
    <ligand>
        <name>substrate</name>
    </ligand>
</feature>
<dbReference type="EMBL" id="AMRL01000004">
    <property type="protein sequence ID" value="EKE77679.1"/>
    <property type="molecule type" value="Genomic_DNA"/>
</dbReference>
<dbReference type="SUPFAM" id="SSF51351">
    <property type="entry name" value="Triosephosphate isomerase (TIM)"/>
    <property type="match status" value="1"/>
</dbReference>
<dbReference type="InterPro" id="IPR020861">
    <property type="entry name" value="Triosephosphate_isomerase_AS"/>
</dbReference>
<dbReference type="PROSITE" id="PS51440">
    <property type="entry name" value="TIM_2"/>
    <property type="match status" value="1"/>
</dbReference>
<dbReference type="GO" id="GO:0006096">
    <property type="term" value="P:glycolytic process"/>
    <property type="evidence" value="ECO:0007669"/>
    <property type="project" value="UniProtKB-UniRule"/>
</dbReference>
<dbReference type="InterPro" id="IPR035990">
    <property type="entry name" value="TIM_sf"/>
</dbReference>
<dbReference type="PATRIC" id="fig|1207063.3.peg.994"/>
<organism evidence="11 12">
    <name type="scientific">Oceanibaculum indicum P24</name>
    <dbReference type="NCBI Taxonomy" id="1207063"/>
    <lineage>
        <taxon>Bacteria</taxon>
        <taxon>Pseudomonadati</taxon>
        <taxon>Pseudomonadota</taxon>
        <taxon>Alphaproteobacteria</taxon>
        <taxon>Rhodospirillales</taxon>
        <taxon>Oceanibaculaceae</taxon>
        <taxon>Oceanibaculum</taxon>
    </lineage>
</organism>
<dbReference type="eggNOG" id="COG0149">
    <property type="taxonomic scope" value="Bacteria"/>
</dbReference>
<dbReference type="HAMAP" id="MF_00147_B">
    <property type="entry name" value="TIM_B"/>
    <property type="match status" value="1"/>
</dbReference>
<dbReference type="RefSeq" id="WP_008943596.1">
    <property type="nucleotide sequence ID" value="NZ_AMRL01000004.1"/>
</dbReference>
<comment type="catalytic activity">
    <reaction evidence="9 10">
        <text>D-glyceraldehyde 3-phosphate = dihydroxyacetone phosphate</text>
        <dbReference type="Rhea" id="RHEA:18585"/>
        <dbReference type="ChEBI" id="CHEBI:57642"/>
        <dbReference type="ChEBI" id="CHEBI:59776"/>
        <dbReference type="EC" id="5.3.1.1"/>
    </reaction>
</comment>
<dbReference type="PANTHER" id="PTHR21139:SF42">
    <property type="entry name" value="TRIOSEPHOSPHATE ISOMERASE"/>
    <property type="match status" value="1"/>
</dbReference>